<sequence length="239" mass="26289">MGKSGATVGSAIGKGVVRGAAVLGVAVSLWEVGSLIDDWTSKHPTIKEAERVIDELKKTRTNLEESVSDISVIKNTLERLQQNAREDEQASSEKQAGKSKQYEGNQHKDEQDKGKTDGGTKQSKRNKADQRKAEKDGDRTADGDGGGRKPTGPSQASECQGASVNPNATKIEFKEDILENCNCKDKRWGKAHCKKENCKERNCKVKKVIVKAWVRPENMRQGTATNKKIQEGIKELKQD</sequence>
<feature type="non-terminal residue" evidence="2">
    <location>
        <position position="239"/>
    </location>
</feature>
<name>A0A7R9FUN1_9CRUS</name>
<gene>
    <name evidence="2" type="ORF">DSTB1V02_LOCUS14988</name>
</gene>
<proteinExistence type="predicted"/>
<organism evidence="2">
    <name type="scientific">Darwinula stevensoni</name>
    <dbReference type="NCBI Taxonomy" id="69355"/>
    <lineage>
        <taxon>Eukaryota</taxon>
        <taxon>Metazoa</taxon>
        <taxon>Ecdysozoa</taxon>
        <taxon>Arthropoda</taxon>
        <taxon>Crustacea</taxon>
        <taxon>Oligostraca</taxon>
        <taxon>Ostracoda</taxon>
        <taxon>Podocopa</taxon>
        <taxon>Podocopida</taxon>
        <taxon>Darwinulocopina</taxon>
        <taxon>Darwinuloidea</taxon>
        <taxon>Darwinulidae</taxon>
        <taxon>Darwinula</taxon>
    </lineage>
</organism>
<protein>
    <submittedName>
        <fullName evidence="2">Uncharacterized protein</fullName>
    </submittedName>
</protein>
<evidence type="ECO:0000256" key="1">
    <source>
        <dbReference type="SAM" id="MobiDB-lite"/>
    </source>
</evidence>
<accession>A0A7R9FUN1</accession>
<dbReference type="AlphaFoldDB" id="A0A7R9FUN1"/>
<dbReference type="EMBL" id="CAJPEV010020585">
    <property type="protein sequence ID" value="CAG0908006.1"/>
    <property type="molecule type" value="Genomic_DNA"/>
</dbReference>
<dbReference type="Proteomes" id="UP000677054">
    <property type="component" value="Unassembled WGS sequence"/>
</dbReference>
<feature type="compositionally biased region" description="Polar residues" evidence="1">
    <location>
        <begin position="152"/>
        <end position="168"/>
    </location>
</feature>
<feature type="compositionally biased region" description="Basic and acidic residues" evidence="1">
    <location>
        <begin position="105"/>
        <end position="118"/>
    </location>
</feature>
<dbReference type="EMBL" id="LR920103">
    <property type="protein sequence ID" value="CAD7255243.1"/>
    <property type="molecule type" value="Genomic_DNA"/>
</dbReference>
<feature type="compositionally biased region" description="Basic and acidic residues" evidence="1">
    <location>
        <begin position="126"/>
        <end position="147"/>
    </location>
</feature>
<feature type="region of interest" description="Disordered" evidence="1">
    <location>
        <begin position="82"/>
        <end position="168"/>
    </location>
</feature>
<keyword evidence="3" id="KW-1185">Reference proteome</keyword>
<evidence type="ECO:0000313" key="3">
    <source>
        <dbReference type="Proteomes" id="UP000677054"/>
    </source>
</evidence>
<evidence type="ECO:0000313" key="2">
    <source>
        <dbReference type="EMBL" id="CAD7255243.1"/>
    </source>
</evidence>
<reference evidence="2" key="1">
    <citation type="submission" date="2020-11" db="EMBL/GenBank/DDBJ databases">
        <authorList>
            <person name="Tran Van P."/>
        </authorList>
    </citation>
    <scope>NUCLEOTIDE SEQUENCE</scope>
</reference>